<dbReference type="InterPro" id="IPR001227">
    <property type="entry name" value="Ac_transferase_dom_sf"/>
</dbReference>
<dbReference type="InterPro" id="IPR025110">
    <property type="entry name" value="AMP-bd_C"/>
</dbReference>
<dbReference type="GO" id="GO:0031177">
    <property type="term" value="F:phosphopantetheine binding"/>
    <property type="evidence" value="ECO:0007669"/>
    <property type="project" value="InterPro"/>
</dbReference>
<dbReference type="InterPro" id="IPR045851">
    <property type="entry name" value="AMP-bd_C_sf"/>
</dbReference>
<feature type="domain" description="Ketosynthase family 3 (KS3)" evidence="6">
    <location>
        <begin position="6"/>
        <end position="433"/>
    </location>
</feature>
<dbReference type="Pfam" id="PF00698">
    <property type="entry name" value="Acyl_transf_1"/>
    <property type="match status" value="1"/>
</dbReference>
<dbReference type="Pfam" id="PF22621">
    <property type="entry name" value="CurL-like_PKS_C"/>
    <property type="match status" value="1"/>
</dbReference>
<reference evidence="8" key="1">
    <citation type="submission" date="2017-02" db="EMBL/GenBank/DDBJ databases">
        <authorList>
            <person name="Varghese N."/>
            <person name="Submissions S."/>
        </authorList>
    </citation>
    <scope>NUCLEOTIDE SEQUENCE [LARGE SCALE GENOMIC DNA]</scope>
    <source>
        <strain evidence="8">DSM 22224</strain>
    </source>
</reference>
<dbReference type="InterPro" id="IPR020806">
    <property type="entry name" value="PKS_PP-bd"/>
</dbReference>
<dbReference type="SMART" id="SM00827">
    <property type="entry name" value="PKS_AT"/>
    <property type="match status" value="1"/>
</dbReference>
<dbReference type="Gene3D" id="3.40.50.12780">
    <property type="entry name" value="N-terminal domain of ligase-like"/>
    <property type="match status" value="1"/>
</dbReference>
<dbReference type="PROSITE" id="PS52004">
    <property type="entry name" value="KS3_2"/>
    <property type="match status" value="1"/>
</dbReference>
<dbReference type="Gene3D" id="3.30.300.30">
    <property type="match status" value="1"/>
</dbReference>
<dbReference type="CDD" id="cd19531">
    <property type="entry name" value="LCL_NRPS-like"/>
    <property type="match status" value="1"/>
</dbReference>
<dbReference type="RefSeq" id="WP_078673427.1">
    <property type="nucleotide sequence ID" value="NZ_FUWZ01000017.1"/>
</dbReference>
<evidence type="ECO:0000256" key="4">
    <source>
        <dbReference type="ARBA" id="ARBA00029443"/>
    </source>
</evidence>
<dbReference type="InterPro" id="IPR020845">
    <property type="entry name" value="AMP-binding_CS"/>
</dbReference>
<feature type="domain" description="Carrier" evidence="5">
    <location>
        <begin position="2456"/>
        <end position="2533"/>
    </location>
</feature>
<dbReference type="STRING" id="634771.SAMN04488128_1172"/>
<dbReference type="SUPFAM" id="SSF51735">
    <property type="entry name" value="NAD(P)-binding Rossmann-fold domains"/>
    <property type="match status" value="2"/>
</dbReference>
<dbReference type="SUPFAM" id="SSF52151">
    <property type="entry name" value="FabD/lysophospholipase-like"/>
    <property type="match status" value="1"/>
</dbReference>
<keyword evidence="3" id="KW-0808">Transferase</keyword>
<dbReference type="SUPFAM" id="SSF55048">
    <property type="entry name" value="Probable ACP-binding domain of malonyl-CoA ACP transacylase"/>
    <property type="match status" value="1"/>
</dbReference>
<dbReference type="GO" id="GO:0006633">
    <property type="term" value="P:fatty acid biosynthetic process"/>
    <property type="evidence" value="ECO:0007669"/>
    <property type="project" value="InterPro"/>
</dbReference>
<dbReference type="Gene3D" id="3.40.47.10">
    <property type="match status" value="1"/>
</dbReference>
<dbReference type="InterPro" id="IPR001242">
    <property type="entry name" value="Condensation_dom"/>
</dbReference>
<dbReference type="InterPro" id="IPR014030">
    <property type="entry name" value="Ketoacyl_synth_N"/>
</dbReference>
<dbReference type="PANTHER" id="PTHR43775:SF51">
    <property type="entry name" value="INACTIVE PHENOLPHTHIOCEROL SYNTHESIS POLYKETIDE SYNTHASE TYPE I PKS1-RELATED"/>
    <property type="match status" value="1"/>
</dbReference>
<protein>
    <submittedName>
        <fullName evidence="7">Amino acid adenylation domain-containing protein</fullName>
    </submittedName>
</protein>
<dbReference type="InterPro" id="IPR036736">
    <property type="entry name" value="ACP-like_sf"/>
</dbReference>
<dbReference type="Gene3D" id="3.30.559.30">
    <property type="entry name" value="Nonribosomal peptide synthetase, condensation domain"/>
    <property type="match status" value="1"/>
</dbReference>
<dbReference type="EMBL" id="FUWZ01000017">
    <property type="protein sequence ID" value="SKA48728.1"/>
    <property type="molecule type" value="Genomic_DNA"/>
</dbReference>
<dbReference type="SUPFAM" id="SSF53901">
    <property type="entry name" value="Thiolase-like"/>
    <property type="match status" value="1"/>
</dbReference>
<dbReference type="InterPro" id="IPR016039">
    <property type="entry name" value="Thiolase-like"/>
</dbReference>
<accession>A0A1T4U869</accession>
<dbReference type="SMART" id="SM00822">
    <property type="entry name" value="PKS_KR"/>
    <property type="match status" value="1"/>
</dbReference>
<evidence type="ECO:0000313" key="7">
    <source>
        <dbReference type="EMBL" id="SKA48728.1"/>
    </source>
</evidence>
<dbReference type="Gene3D" id="3.30.70.3290">
    <property type="match status" value="1"/>
</dbReference>
<dbReference type="Proteomes" id="UP000190367">
    <property type="component" value="Unassembled WGS sequence"/>
</dbReference>
<keyword evidence="1" id="KW-0596">Phosphopantetheine</keyword>
<dbReference type="InterPro" id="IPR009081">
    <property type="entry name" value="PP-bd_ACP"/>
</dbReference>
<dbReference type="OrthoDB" id="9778690at2"/>
<dbReference type="InterPro" id="IPR010071">
    <property type="entry name" value="AA_adenyl_dom"/>
</dbReference>
<dbReference type="InterPro" id="IPR018201">
    <property type="entry name" value="Ketoacyl_synth_AS"/>
</dbReference>
<sequence length="2564" mass="282433">MEKYTGLEIAVIGLSGKFPGSADIDEYWENLKSGKDCISTFSDAALREAGVPDALLENPHYIKSNACLADKQYFDAAFFNYTPDEAELMDPQIRLFHECCWNALENSGYTCNDPQLKVGLFGSGTPNVNWELYARFKNQHGEVDDFAASHLRMVTFLCATVAYKLNLQGPAVFLQTACSSSLVAIAQACNSLLLGECNMALAGGVSISNDSINGYLYKEGLIYSRDGKNRAFDSEATGTVSGEGVGVVVLKKLKDALAAGDSIQAVIRGMAINNDGSNKAGFTTPAVKGQAAVIRKAIKMAGVHPDTISYIEAHGTATTLGDPVEVAALNEAFASLGGTAQARCAIGTVKSNIGHLDSAAGVAGFIKTVLALKHKLLPASLHYVAANPKIGFDKGPFYVNSGPAEWKASQTPLRAGVSSFGIGGTNVHIVLEEAPETVPSSPGRDHQLFLFSAKTTTALQKNIDSFRQYLKMHEEVNPADIAYTLQKGRSRFRHRCMLTFKSREEALAALETDRLETQESIGTQEEFQQVVFLFSGQGAQYAGMCRDLYEKEPVFREKVDECLQLATRYTAAGLREILFPENGAGAEIHETQYAQPLLFIVEYSLAHLLMYWGVQPGCMIGHSIGEYVAACISGVFSLEDAIRIVVRRGVLMSEAERGAMLSVSISEHQVRELLAGDNGLDVAVVNSDTAVVVSGTEDAMAAFEKKLLAAGQPSKRLHTSHAFHSRLMDSVLAAFENECRQITFHPPRIPYISNITGQPVTYAQVSSPSYWSRHLRSTVLFAAGVEQVLQQGPAVFVEVGPGRTLCNYVADSRRLQAEHRMVSTVRQVKQVTDDQAYLLSKIGQLWAYGVNIDWDHFYAGEKRKRIALPGYAFDRIPFTADVDAEKIILEELSGKLPLPGDFIDNAIHVSGWESSLSPNQAIGLSDTTTCLVITGEQRFSDALLARLRAEGQKTVAVYPGKGCAQLDDGALQVDLESPEALGQMWELLKLHDAPVNRIIYCCTLDDAPALVNYDAIDTLLGKGYIGLGCLAGSIARARIAGPVQILVAANQLAAVLDADKINPLKHAVLGPAKIMPVEQQHIRCKVVDLPYPFIEDAVLHQYVTLLINEACFEDDEPFVAYRHQQRWTPSFKPFVANERLASGVGIVRGGTYVVTGGTGGMGFTIARDLVMQHGANVVIVHRSSLENNASLLRSIREMEDTGCQVTLFQANVADEEQVRQLAELLQSGKTTVNGLIWAAGEVDFGGIMMNRDRDGLMKYVTSKIHGLLLFEKYLDFGALDFIALFSSVGNVLYQSKFGQVAYNAANEFLQAFARYAHQKNGTHAFTINWCDWLDVGMTFKTRVRETGIQDTSAVNALIADAIYPWQGVQVFHRCVQQKVQAVTIAKGSLQQQINAHKKMLPAMASVPAVAETTEQTDSSTQETLHRIFAAFFGRKDIRPQDNFFELGGDSLKGMILLARLNKALGTHFTIGDLYEHPTVQELADVLQHIPADVVQQSIPVAPVQRNYCLSSAQKRLFFLQMLEENKKVYNETQVFWVHGRVNKEKLEQTFVKLIQRHESLRTAFVFEEDVPRQVVLETFGFQVTDLSCEGGDMDKMIRDFVQPFDLSVAPLIRVGMFTQNETRHLIVIDSHHIVMDGVSQSVMISDFMKLYHGHTLPALKLHYKDYSEWQQGEEMQAVIRSQREFWMNEFAAEASLTELPADFVRPVKRSHAGGFLDFELSAETTRQLKRIAEQENVSMFMLMIAVYNIFLSKLSGNEDIIIGTTTAGRRHADLEQMVGMFVNTLVLRNNPAGELSFRAFLQRVKEQALRCFANEDYQYETLIEDLKIDRDPGHNPLFDVDFVYQNYEGTKLELEGLALESYHHGVGMSKFDMTLSAYELQDTLLLNFAYATELFRESTIRRFSTYFENIVRAVISNVDTALSAIQLLPEEEKNALVHQFNDTYRSYPAAGFAQIFREQALLHPQRTAVVHNEVTLTYQELDQLSDRIACFIFSKELRPGTVIPLLMDRGTDLLAWVLAVLKTEHAFVSLDTRQPGDRIAKILDVCAPGLIVTTARYAAVLESGLPVVLADAPGLLDACPAADLHVSVQPDATAYLAFTSGSTGVPKGVLLHHGGMMNHFHGLNEILGMTADDCVAQTAECSFDVYVVQLLLALSVGGRTHIIDREVMLDPERLAATVVSGGITVLEAVPSVIRSMVGATVLPLGRLRWMISTGEALKRKLAADWYRYYPAVQLLNAYGPAEASDDATCYIIPADLDEEGSAGLPIGKPLPNFHVYILDARLQVCPVGVKGEICIAGPGVGKGYQGDAALTALKFLPNPVTDKAGYTVLYRTGDMGYQDQDGNIFLSGRKDGMVKIRGARVETGEVEQALLQWEGIRDAVVVSREHEGSDYLVAYYTAGEAADDLLLRQHLSDRLPDFMVPAVCVHMQQFPLTLNGKVDKLALPDPVVLTEDHSEMPADEIEEKLVEIWADLLKIDKSVIRINHGFFELGGNSINIIALNKRVNSAFSSGISIANMFRLPTIASIAEFVRKGDQQVSRQSAKLDEALLEANENLLLFNEMLNKP</sequence>
<dbReference type="InterPro" id="IPR000873">
    <property type="entry name" value="AMP-dep_synth/lig_dom"/>
</dbReference>
<evidence type="ECO:0000313" key="8">
    <source>
        <dbReference type="Proteomes" id="UP000190367"/>
    </source>
</evidence>
<dbReference type="InterPro" id="IPR013968">
    <property type="entry name" value="PKS_KR"/>
</dbReference>
<evidence type="ECO:0000259" key="5">
    <source>
        <dbReference type="PROSITE" id="PS50075"/>
    </source>
</evidence>
<dbReference type="SUPFAM" id="SSF47336">
    <property type="entry name" value="ACP-like"/>
    <property type="match status" value="2"/>
</dbReference>
<dbReference type="Gene3D" id="1.10.1200.10">
    <property type="entry name" value="ACP-like"/>
    <property type="match status" value="2"/>
</dbReference>
<dbReference type="SMART" id="SM01294">
    <property type="entry name" value="PKS_PP_betabranch"/>
    <property type="match status" value="1"/>
</dbReference>
<dbReference type="Pfam" id="PF00501">
    <property type="entry name" value="AMP-binding"/>
    <property type="match status" value="1"/>
</dbReference>
<dbReference type="Pfam" id="PF00109">
    <property type="entry name" value="ketoacyl-synt"/>
    <property type="match status" value="1"/>
</dbReference>
<dbReference type="PANTHER" id="PTHR43775">
    <property type="entry name" value="FATTY ACID SYNTHASE"/>
    <property type="match status" value="1"/>
</dbReference>
<dbReference type="SUPFAM" id="SSF56801">
    <property type="entry name" value="Acetyl-CoA synthetase-like"/>
    <property type="match status" value="1"/>
</dbReference>
<dbReference type="InterPro" id="IPR014031">
    <property type="entry name" value="Ketoacyl_synth_C"/>
</dbReference>
<dbReference type="InterPro" id="IPR036291">
    <property type="entry name" value="NAD(P)-bd_dom_sf"/>
</dbReference>
<dbReference type="PROSITE" id="PS50075">
    <property type="entry name" value="CARRIER"/>
    <property type="match status" value="2"/>
</dbReference>
<evidence type="ECO:0000259" key="6">
    <source>
        <dbReference type="PROSITE" id="PS52004"/>
    </source>
</evidence>
<keyword evidence="2" id="KW-0597">Phosphoprotein</keyword>
<dbReference type="SMART" id="SM00823">
    <property type="entry name" value="PKS_PP"/>
    <property type="match status" value="2"/>
</dbReference>
<dbReference type="Pfam" id="PF00550">
    <property type="entry name" value="PP-binding"/>
    <property type="match status" value="2"/>
</dbReference>
<dbReference type="SUPFAM" id="SSF52777">
    <property type="entry name" value="CoA-dependent acyltransferases"/>
    <property type="match status" value="2"/>
</dbReference>
<dbReference type="InterPro" id="IPR023213">
    <property type="entry name" value="CAT-like_dom_sf"/>
</dbReference>
<evidence type="ECO:0000256" key="3">
    <source>
        <dbReference type="ARBA" id="ARBA00022679"/>
    </source>
</evidence>
<dbReference type="Pfam" id="PF08659">
    <property type="entry name" value="KR"/>
    <property type="match status" value="1"/>
</dbReference>
<dbReference type="Pfam" id="PF13193">
    <property type="entry name" value="AMP-binding_C"/>
    <property type="match status" value="1"/>
</dbReference>
<dbReference type="InterPro" id="IPR016036">
    <property type="entry name" value="Malonyl_transacylase_ACP-bd"/>
</dbReference>
<dbReference type="PROSITE" id="PS00455">
    <property type="entry name" value="AMP_BINDING"/>
    <property type="match status" value="1"/>
</dbReference>
<dbReference type="InterPro" id="IPR016035">
    <property type="entry name" value="Acyl_Trfase/lysoPLipase"/>
</dbReference>
<evidence type="ECO:0000256" key="2">
    <source>
        <dbReference type="ARBA" id="ARBA00022553"/>
    </source>
</evidence>
<dbReference type="Gene3D" id="3.40.366.10">
    <property type="entry name" value="Malonyl-Coenzyme A Acyl Carrier Protein, domain 2"/>
    <property type="match status" value="1"/>
</dbReference>
<dbReference type="InterPro" id="IPR050091">
    <property type="entry name" value="PKS_NRPS_Biosynth_Enz"/>
</dbReference>
<dbReference type="InterPro" id="IPR042099">
    <property type="entry name" value="ANL_N_sf"/>
</dbReference>
<feature type="domain" description="Carrier" evidence="5">
    <location>
        <begin position="1415"/>
        <end position="1490"/>
    </location>
</feature>
<evidence type="ECO:0000256" key="1">
    <source>
        <dbReference type="ARBA" id="ARBA00022450"/>
    </source>
</evidence>
<dbReference type="Pfam" id="PF00668">
    <property type="entry name" value="Condensation"/>
    <property type="match status" value="1"/>
</dbReference>
<dbReference type="GO" id="GO:0004315">
    <property type="term" value="F:3-oxoacyl-[acyl-carrier-protein] synthase activity"/>
    <property type="evidence" value="ECO:0007669"/>
    <property type="project" value="InterPro"/>
</dbReference>
<organism evidence="7 8">
    <name type="scientific">Chitinophaga eiseniae</name>
    <dbReference type="NCBI Taxonomy" id="634771"/>
    <lineage>
        <taxon>Bacteria</taxon>
        <taxon>Pseudomonadati</taxon>
        <taxon>Bacteroidota</taxon>
        <taxon>Chitinophagia</taxon>
        <taxon>Chitinophagales</taxon>
        <taxon>Chitinophagaceae</taxon>
        <taxon>Chitinophaga</taxon>
    </lineage>
</organism>
<dbReference type="Pfam" id="PF02801">
    <property type="entry name" value="Ketoacyl-synt_C"/>
    <property type="match status" value="1"/>
</dbReference>
<keyword evidence="8" id="KW-1185">Reference proteome</keyword>
<dbReference type="CDD" id="cd05930">
    <property type="entry name" value="A_NRPS"/>
    <property type="match status" value="1"/>
</dbReference>
<dbReference type="Gene3D" id="3.30.559.10">
    <property type="entry name" value="Chloramphenicol acetyltransferase-like domain"/>
    <property type="match status" value="1"/>
</dbReference>
<dbReference type="InterPro" id="IPR014043">
    <property type="entry name" value="Acyl_transferase_dom"/>
</dbReference>
<proteinExistence type="inferred from homology"/>
<dbReference type="NCBIfam" id="TIGR01733">
    <property type="entry name" value="AA-adenyl-dom"/>
    <property type="match status" value="1"/>
</dbReference>
<dbReference type="InterPro" id="IPR020841">
    <property type="entry name" value="PKS_Beta-ketoAc_synthase_dom"/>
</dbReference>
<name>A0A1T4U869_9BACT</name>
<dbReference type="PROSITE" id="PS00606">
    <property type="entry name" value="KS3_1"/>
    <property type="match status" value="1"/>
</dbReference>
<dbReference type="GO" id="GO:0004312">
    <property type="term" value="F:fatty acid synthase activity"/>
    <property type="evidence" value="ECO:0007669"/>
    <property type="project" value="TreeGrafter"/>
</dbReference>
<dbReference type="Gene3D" id="3.30.70.250">
    <property type="entry name" value="Malonyl-CoA ACP transacylase, ACP-binding"/>
    <property type="match status" value="1"/>
</dbReference>
<gene>
    <name evidence="7" type="ORF">SAMN04488128_1172</name>
</gene>
<dbReference type="InterPro" id="IPR057326">
    <property type="entry name" value="KR_dom"/>
</dbReference>
<dbReference type="SMART" id="SM00825">
    <property type="entry name" value="PKS_KS"/>
    <property type="match status" value="1"/>
</dbReference>
<comment type="similarity">
    <text evidence="4">In the C-terminal section; belongs to the NRP synthetase family.</text>
</comment>
<dbReference type="Gene3D" id="3.40.50.720">
    <property type="entry name" value="NAD(P)-binding Rossmann-like Domain"/>
    <property type="match status" value="1"/>
</dbReference>
<dbReference type="CDD" id="cd00833">
    <property type="entry name" value="PKS"/>
    <property type="match status" value="1"/>
</dbReference>